<keyword evidence="1" id="KW-0175">Coiled coil</keyword>
<proteinExistence type="predicted"/>
<accession>A0A0F8ULA3</accession>
<organism evidence="3 4">
    <name type="scientific">Aspergillus rambellii</name>
    <dbReference type="NCBI Taxonomy" id="308745"/>
    <lineage>
        <taxon>Eukaryota</taxon>
        <taxon>Fungi</taxon>
        <taxon>Dikarya</taxon>
        <taxon>Ascomycota</taxon>
        <taxon>Pezizomycotina</taxon>
        <taxon>Eurotiomycetes</taxon>
        <taxon>Eurotiomycetidae</taxon>
        <taxon>Eurotiales</taxon>
        <taxon>Aspergillaceae</taxon>
        <taxon>Aspergillus</taxon>
        <taxon>Aspergillus subgen. Nidulantes</taxon>
    </lineage>
</organism>
<evidence type="ECO:0000256" key="1">
    <source>
        <dbReference type="SAM" id="Coils"/>
    </source>
</evidence>
<feature type="compositionally biased region" description="Basic and acidic residues" evidence="2">
    <location>
        <begin position="26"/>
        <end position="37"/>
    </location>
</feature>
<protein>
    <submittedName>
        <fullName evidence="3">Uncharacterized protein</fullName>
    </submittedName>
</protein>
<gene>
    <name evidence="3" type="ORF">ARAM_003105</name>
</gene>
<feature type="region of interest" description="Disordered" evidence="2">
    <location>
        <begin position="283"/>
        <end position="316"/>
    </location>
</feature>
<feature type="region of interest" description="Disordered" evidence="2">
    <location>
        <begin position="386"/>
        <end position="414"/>
    </location>
</feature>
<comment type="caution">
    <text evidence="3">The sequence shown here is derived from an EMBL/GenBank/DDBJ whole genome shotgun (WGS) entry which is preliminary data.</text>
</comment>
<dbReference type="AlphaFoldDB" id="A0A0F8ULA3"/>
<feature type="compositionally biased region" description="Low complexity" evidence="2">
    <location>
        <begin position="301"/>
        <end position="314"/>
    </location>
</feature>
<feature type="coiled-coil region" evidence="1">
    <location>
        <begin position="747"/>
        <end position="781"/>
    </location>
</feature>
<sequence length="788" mass="85693">MPPAGESSPEQSLEPGHQIADDNDGEDRSKLQKDLPDHTIQCEMASSSSGSQGVSKSDSLHHTDQPEPQKVSPAQISEEPNTPASHSLEKQRDDSIISRIPRGPPLKSTQGTASSSQKGIRCAADQRSSIPVAVHRLGGEQLSPLANDKQSEPSSSGIRVVDKPRGPRPHPSIEQSDLTGPELGQETDETSQQAPPSPLSSNSSWDFGNEDETEKPPTVFTGEFRTRVLKVPGHKSSGPTLRIASSAENVIMGSANNGQDYVVTQRSNPAKVKYLDKIIPTTPTETSSAKGTRSALKKTPESTTSGGSSHEGTPVARNFCRPQISLEMIIPKRHPSREMSISRKPITRDGLGSLLSLSPGSLRPENEPAVPKIPERFSSNQKTAITQPVSKAMSPVTPAKSASQPNDSPIELSGFETPMPRTVLKVAEILPHPPRTSSLQTLSNFSVDAKAPQPVATETDPNKTTASSLRRNVTFNDIVPCGASEEQNVQDSDKVRLPESKSNHILGSFRNIFKSRMNALDKGRGKNQENTPEPAKENLSLHTDQNPKKAEEINSDVGKTPKVRPRYTRLSNGVGWARGPRNPKSANESPATPALPRLLAPPHRTLDENTPSFARPTKSTRRKAAYGLRGRTSTPDFHSRRGHVRTASTGSPQRLSRGPKCNPLMLSPLKISNEPHPVTVGQPSPLSNKAESIQTDSNSNNLVPKNLDAVRNCLETLCRKVGEATIPFERDRYLRLALNLQQQLGDYRSIEKTVLDAEALIKEMRMERNDVENTLNTSLSEIQAQLEE</sequence>
<feature type="compositionally biased region" description="Low complexity" evidence="2">
    <location>
        <begin position="590"/>
        <end position="603"/>
    </location>
</feature>
<keyword evidence="4" id="KW-1185">Reference proteome</keyword>
<feature type="compositionally biased region" description="Basic and acidic residues" evidence="2">
    <location>
        <begin position="58"/>
        <end position="67"/>
    </location>
</feature>
<evidence type="ECO:0000256" key="2">
    <source>
        <dbReference type="SAM" id="MobiDB-lite"/>
    </source>
</evidence>
<dbReference type="OrthoDB" id="4479550at2759"/>
<feature type="compositionally biased region" description="Polar residues" evidence="2">
    <location>
        <begin position="190"/>
        <end position="206"/>
    </location>
</feature>
<evidence type="ECO:0000313" key="3">
    <source>
        <dbReference type="EMBL" id="KKK20379.1"/>
    </source>
</evidence>
<name>A0A0F8ULA3_9EURO</name>
<feature type="compositionally biased region" description="Low complexity" evidence="2">
    <location>
        <begin position="46"/>
        <end position="57"/>
    </location>
</feature>
<feature type="region of interest" description="Disordered" evidence="2">
    <location>
        <begin position="522"/>
        <end position="660"/>
    </location>
</feature>
<dbReference type="Proteomes" id="UP000034291">
    <property type="component" value="Unassembled WGS sequence"/>
</dbReference>
<feature type="region of interest" description="Disordered" evidence="2">
    <location>
        <begin position="1"/>
        <end position="224"/>
    </location>
</feature>
<feature type="compositionally biased region" description="Polar residues" evidence="2">
    <location>
        <begin position="72"/>
        <end position="85"/>
    </location>
</feature>
<reference evidence="3 4" key="1">
    <citation type="submission" date="2015-02" db="EMBL/GenBank/DDBJ databases">
        <title>Draft Genome Sequences of Two Closely-Related Aflatoxigenic Aspergillus Species Obtained from the Cote d'Ivoire.</title>
        <authorList>
            <person name="Moore G.G."/>
            <person name="Beltz S.B."/>
            <person name="Mack B.M."/>
        </authorList>
    </citation>
    <scope>NUCLEOTIDE SEQUENCE [LARGE SCALE GENOMIC DNA]</scope>
    <source>
        <strain evidence="3 4">SRRC1468</strain>
    </source>
</reference>
<dbReference type="EMBL" id="JZBS01002039">
    <property type="protein sequence ID" value="KKK20379.1"/>
    <property type="molecule type" value="Genomic_DNA"/>
</dbReference>
<feature type="compositionally biased region" description="Polar residues" evidence="2">
    <location>
        <begin position="107"/>
        <end position="118"/>
    </location>
</feature>
<feature type="compositionally biased region" description="Basic and acidic residues" evidence="2">
    <location>
        <begin position="87"/>
        <end position="96"/>
    </location>
</feature>
<evidence type="ECO:0000313" key="4">
    <source>
        <dbReference type="Proteomes" id="UP000034291"/>
    </source>
</evidence>